<feature type="region of interest" description="Disordered" evidence="5">
    <location>
        <begin position="106"/>
        <end position="130"/>
    </location>
</feature>
<organism evidence="8 9">
    <name type="scientific">Egicoccus halophilus</name>
    <dbReference type="NCBI Taxonomy" id="1670830"/>
    <lineage>
        <taxon>Bacteria</taxon>
        <taxon>Bacillati</taxon>
        <taxon>Actinomycetota</taxon>
        <taxon>Nitriliruptoria</taxon>
        <taxon>Egicoccales</taxon>
        <taxon>Egicoccaceae</taxon>
        <taxon>Egicoccus</taxon>
    </lineage>
</organism>
<evidence type="ECO:0000313" key="8">
    <source>
        <dbReference type="EMBL" id="GGI06444.1"/>
    </source>
</evidence>
<dbReference type="AlphaFoldDB" id="A0A8J3AEM8"/>
<evidence type="ECO:0000259" key="7">
    <source>
        <dbReference type="Pfam" id="PF02897"/>
    </source>
</evidence>
<keyword evidence="9" id="KW-1185">Reference proteome</keyword>
<dbReference type="RefSeq" id="WP_130650532.1">
    <property type="nucleotide sequence ID" value="NZ_BMHA01000006.1"/>
</dbReference>
<dbReference type="Pfam" id="PF00326">
    <property type="entry name" value="Peptidase_S9"/>
    <property type="match status" value="1"/>
</dbReference>
<evidence type="ECO:0000256" key="4">
    <source>
        <dbReference type="ARBA" id="ARBA00022825"/>
    </source>
</evidence>
<dbReference type="Proteomes" id="UP000650511">
    <property type="component" value="Unassembled WGS sequence"/>
</dbReference>
<dbReference type="Pfam" id="PF02897">
    <property type="entry name" value="Peptidase_S9_N"/>
    <property type="match status" value="1"/>
</dbReference>
<dbReference type="OrthoDB" id="9801421at2"/>
<feature type="domain" description="Peptidase S9 prolyl oligopeptidase catalytic" evidence="6">
    <location>
        <begin position="488"/>
        <end position="697"/>
    </location>
</feature>
<dbReference type="PRINTS" id="PR00862">
    <property type="entry name" value="PROLIGOPTASE"/>
</dbReference>
<dbReference type="InterPro" id="IPR002470">
    <property type="entry name" value="Peptidase_S9A"/>
</dbReference>
<dbReference type="InterPro" id="IPR001375">
    <property type="entry name" value="Peptidase_S9_cat"/>
</dbReference>
<dbReference type="Gene3D" id="3.40.50.1820">
    <property type="entry name" value="alpha/beta hydrolase"/>
    <property type="match status" value="1"/>
</dbReference>
<dbReference type="PANTHER" id="PTHR11757">
    <property type="entry name" value="PROTEASE FAMILY S9A OLIGOPEPTIDASE"/>
    <property type="match status" value="1"/>
</dbReference>
<keyword evidence="4" id="KW-0720">Serine protease</keyword>
<evidence type="ECO:0000313" key="9">
    <source>
        <dbReference type="Proteomes" id="UP000650511"/>
    </source>
</evidence>
<dbReference type="InterPro" id="IPR051543">
    <property type="entry name" value="Serine_Peptidase_S9A"/>
</dbReference>
<evidence type="ECO:0000256" key="2">
    <source>
        <dbReference type="ARBA" id="ARBA00022670"/>
    </source>
</evidence>
<comment type="caution">
    <text evidence="8">The sequence shown here is derived from an EMBL/GenBank/DDBJ whole genome shotgun (WGS) entry which is preliminary data.</text>
</comment>
<dbReference type="InterPro" id="IPR029058">
    <property type="entry name" value="AB_hydrolase_fold"/>
</dbReference>
<evidence type="ECO:0000259" key="6">
    <source>
        <dbReference type="Pfam" id="PF00326"/>
    </source>
</evidence>
<feature type="domain" description="Peptidase S9A N-terminal" evidence="7">
    <location>
        <begin position="8"/>
        <end position="428"/>
    </location>
</feature>
<proteinExistence type="inferred from homology"/>
<dbReference type="SUPFAM" id="SSF50993">
    <property type="entry name" value="Peptidase/esterase 'gauge' domain"/>
    <property type="match status" value="1"/>
</dbReference>
<keyword evidence="3" id="KW-0378">Hydrolase</keyword>
<dbReference type="PANTHER" id="PTHR11757:SF19">
    <property type="entry name" value="PROLYL ENDOPEPTIDASE-LIKE"/>
    <property type="match status" value="1"/>
</dbReference>
<name>A0A8J3AEM8_9ACTN</name>
<evidence type="ECO:0000256" key="5">
    <source>
        <dbReference type="SAM" id="MobiDB-lite"/>
    </source>
</evidence>
<dbReference type="EMBL" id="BMHA01000006">
    <property type="protein sequence ID" value="GGI06444.1"/>
    <property type="molecule type" value="Genomic_DNA"/>
</dbReference>
<comment type="similarity">
    <text evidence="1">Belongs to the peptidase S9A family.</text>
</comment>
<dbReference type="GO" id="GO:0004252">
    <property type="term" value="F:serine-type endopeptidase activity"/>
    <property type="evidence" value="ECO:0007669"/>
    <property type="project" value="InterPro"/>
</dbReference>
<reference evidence="8" key="1">
    <citation type="journal article" date="2014" name="Int. J. Syst. Evol. Microbiol.">
        <title>Complete genome sequence of Corynebacterium casei LMG S-19264T (=DSM 44701T), isolated from a smear-ripened cheese.</title>
        <authorList>
            <consortium name="US DOE Joint Genome Institute (JGI-PGF)"/>
            <person name="Walter F."/>
            <person name="Albersmeier A."/>
            <person name="Kalinowski J."/>
            <person name="Ruckert C."/>
        </authorList>
    </citation>
    <scope>NUCLEOTIDE SEQUENCE</scope>
    <source>
        <strain evidence="8">CGMCC 1.14988</strain>
    </source>
</reference>
<dbReference type="SUPFAM" id="SSF53474">
    <property type="entry name" value="alpha/beta-Hydrolases"/>
    <property type="match status" value="1"/>
</dbReference>
<reference evidence="8" key="2">
    <citation type="submission" date="2020-09" db="EMBL/GenBank/DDBJ databases">
        <authorList>
            <person name="Sun Q."/>
            <person name="Zhou Y."/>
        </authorList>
    </citation>
    <scope>NUCLEOTIDE SEQUENCE</scope>
    <source>
        <strain evidence="8">CGMCC 1.14988</strain>
    </source>
</reference>
<protein>
    <submittedName>
        <fullName evidence="8">Oligopeptidase B</fullName>
    </submittedName>
</protein>
<keyword evidence="2" id="KW-0645">Protease</keyword>
<evidence type="ECO:0000256" key="3">
    <source>
        <dbReference type="ARBA" id="ARBA00022801"/>
    </source>
</evidence>
<dbReference type="Gene3D" id="2.130.10.120">
    <property type="entry name" value="Prolyl oligopeptidase, N-terminal domain"/>
    <property type="match status" value="1"/>
</dbReference>
<feature type="compositionally biased region" description="Basic and acidic residues" evidence="5">
    <location>
        <begin position="111"/>
        <end position="124"/>
    </location>
</feature>
<evidence type="ECO:0000256" key="1">
    <source>
        <dbReference type="ARBA" id="ARBA00005228"/>
    </source>
</evidence>
<sequence length="713" mass="79231">MSESVVPPVAERRSHEVTRHGETFDDPWFWLREREDPAVRAHLEAENAYTDAHLGPLEPLIDRVFDEIRQRVQETDASVPSLDGGWLYYRRTLEGQQYGIRCRRPAPEGVGDVRELPDERRRPVDPTAPPEDEVVLLDENVEAAAHDFFRLGGYAVSPDHRLAAELVDTDGSERFTIRVRDLATGELLDDRIEGVAYSLAWFGDSQTFLYAVPDDAWRPFQIKRHRLGTDPATDELLHQEDDERFWCGVGRTRSERFLAISVGSKVTSEWYLLDADDASAAPRLVAEREHGVEYDLDHRGDQLLIVTNADGAEDFKLVTAPVASPGREHWTELVGHRAGVRLEGVEAFASHLVLHERTQARTQLRVVDPTTGDGEVLAMDEEVYTAATASNPSFDTRVLRLAYTSMTTPTQVIDLDLDTGERVVLKQQPVRGGYDRDQYVSWREWATAADGTRVPISLVRRVDTALDGTAPCLLYGYGSYEISIDPGFSPVRLSLLDRGFVFAIAHVRGGGELGRRWYEDGKFLAKPNTFADFVACADHLVGQAITARDRLAVRGGSAGGMLIGAALNLRPDLAAAAVAEVPFVDVVNTMSDPSIPLTVIEYDEWGNPEDPAYHEVMRSYSPYDNVQAAEYPAMFVTAGLNDPRVQYWEPAKWVAKLRTTATGGGPILLHTELGAGHAGRSGRYDAWRDEARVLAFVIDRVHPDVAPVTDEPA</sequence>
<gene>
    <name evidence="8" type="ORF">GCM10011354_19120</name>
</gene>
<accession>A0A8J3AEM8</accession>
<dbReference type="GO" id="GO:0006508">
    <property type="term" value="P:proteolysis"/>
    <property type="evidence" value="ECO:0007669"/>
    <property type="project" value="UniProtKB-KW"/>
</dbReference>
<dbReference type="InterPro" id="IPR023302">
    <property type="entry name" value="Pept_S9A_N"/>
</dbReference>